<evidence type="ECO:0000313" key="2">
    <source>
        <dbReference type="EMBL" id="OCL13341.1"/>
    </source>
</evidence>
<dbReference type="Pfam" id="PF00651">
    <property type="entry name" value="BTB"/>
    <property type="match status" value="1"/>
</dbReference>
<accession>A0A8E2FAC0</accession>
<keyword evidence="3" id="KW-1185">Reference proteome</keyword>
<evidence type="ECO:0000259" key="1">
    <source>
        <dbReference type="PROSITE" id="PS50097"/>
    </source>
</evidence>
<dbReference type="InterPro" id="IPR011333">
    <property type="entry name" value="SKP1/BTB/POZ_sf"/>
</dbReference>
<gene>
    <name evidence="2" type="ORF">AOQ84DRAFT_385480</name>
</gene>
<dbReference type="PANTHER" id="PTHR47843:SF5">
    <property type="entry name" value="BTB_POZ DOMAIN PROTEIN"/>
    <property type="match status" value="1"/>
</dbReference>
<dbReference type="Proteomes" id="UP000250140">
    <property type="component" value="Unassembled WGS sequence"/>
</dbReference>
<dbReference type="CDD" id="cd18186">
    <property type="entry name" value="BTB_POZ_ZBTB_KLHL-like"/>
    <property type="match status" value="1"/>
</dbReference>
<proteinExistence type="predicted"/>
<dbReference type="SUPFAM" id="SSF54695">
    <property type="entry name" value="POZ domain"/>
    <property type="match status" value="1"/>
</dbReference>
<dbReference type="Gene3D" id="3.30.710.10">
    <property type="entry name" value="Potassium Channel Kv1.1, Chain A"/>
    <property type="match status" value="1"/>
</dbReference>
<reference evidence="2 3" key="1">
    <citation type="journal article" date="2016" name="Nat. Commun.">
        <title>Ectomycorrhizal ecology is imprinted in the genome of the dominant symbiotic fungus Cenococcum geophilum.</title>
        <authorList>
            <consortium name="DOE Joint Genome Institute"/>
            <person name="Peter M."/>
            <person name="Kohler A."/>
            <person name="Ohm R.A."/>
            <person name="Kuo A."/>
            <person name="Krutzmann J."/>
            <person name="Morin E."/>
            <person name="Arend M."/>
            <person name="Barry K.W."/>
            <person name="Binder M."/>
            <person name="Choi C."/>
            <person name="Clum A."/>
            <person name="Copeland A."/>
            <person name="Grisel N."/>
            <person name="Haridas S."/>
            <person name="Kipfer T."/>
            <person name="LaButti K."/>
            <person name="Lindquist E."/>
            <person name="Lipzen A."/>
            <person name="Maire R."/>
            <person name="Meier B."/>
            <person name="Mihaltcheva S."/>
            <person name="Molinier V."/>
            <person name="Murat C."/>
            <person name="Poggeler S."/>
            <person name="Quandt C.A."/>
            <person name="Sperisen C."/>
            <person name="Tritt A."/>
            <person name="Tisserant E."/>
            <person name="Crous P.W."/>
            <person name="Henrissat B."/>
            <person name="Nehls U."/>
            <person name="Egli S."/>
            <person name="Spatafora J.W."/>
            <person name="Grigoriev I.V."/>
            <person name="Martin F.M."/>
        </authorList>
    </citation>
    <scope>NUCLEOTIDE SEQUENCE [LARGE SCALE GENOMIC DNA]</scope>
    <source>
        <strain evidence="2 3">CBS 207.34</strain>
    </source>
</reference>
<sequence>MDVSVEAFSKAMGNILLTGKDADLVITCGDTMWKVHKRVLESRSKYCEEYLQSGVVSHDLPPVNFSEYHHIVIDRLLEWIYTNKYSIDQPDQPHFSTSRDTDNQIDPLEISFIHMKLVLAGYEFMLIGLSSVALAKLNDCLEKEWDAEQFTRLLIELYPKLNRSSSPKSLDMTILRYAVKHHTELREHADSRMALILHAPWSFLRAWIEGVACRRTRPNYPYQHNH</sequence>
<feature type="domain" description="BTB" evidence="1">
    <location>
        <begin position="22"/>
        <end position="89"/>
    </location>
</feature>
<dbReference type="EMBL" id="KV748735">
    <property type="protein sequence ID" value="OCL13341.1"/>
    <property type="molecule type" value="Genomic_DNA"/>
</dbReference>
<dbReference type="AlphaFoldDB" id="A0A8E2FAC0"/>
<dbReference type="InterPro" id="IPR000210">
    <property type="entry name" value="BTB/POZ_dom"/>
</dbReference>
<dbReference type="PANTHER" id="PTHR47843">
    <property type="entry name" value="BTB DOMAIN-CONTAINING PROTEIN-RELATED"/>
    <property type="match status" value="1"/>
</dbReference>
<dbReference type="OrthoDB" id="3852581at2759"/>
<dbReference type="PROSITE" id="PS50097">
    <property type="entry name" value="BTB"/>
    <property type="match status" value="1"/>
</dbReference>
<name>A0A8E2FAC0_9PEZI</name>
<protein>
    <recommendedName>
        <fullName evidence="1">BTB domain-containing protein</fullName>
    </recommendedName>
</protein>
<organism evidence="2 3">
    <name type="scientific">Glonium stellatum</name>
    <dbReference type="NCBI Taxonomy" id="574774"/>
    <lineage>
        <taxon>Eukaryota</taxon>
        <taxon>Fungi</taxon>
        <taxon>Dikarya</taxon>
        <taxon>Ascomycota</taxon>
        <taxon>Pezizomycotina</taxon>
        <taxon>Dothideomycetes</taxon>
        <taxon>Pleosporomycetidae</taxon>
        <taxon>Gloniales</taxon>
        <taxon>Gloniaceae</taxon>
        <taxon>Glonium</taxon>
    </lineage>
</organism>
<evidence type="ECO:0000313" key="3">
    <source>
        <dbReference type="Proteomes" id="UP000250140"/>
    </source>
</evidence>